<dbReference type="PIRSF" id="PIRSF018266">
    <property type="entry name" value="FecR"/>
    <property type="match status" value="1"/>
</dbReference>
<gene>
    <name evidence="4" type="ordered locus">Lbys_2517</name>
</gene>
<reference key="1">
    <citation type="submission" date="2010-11" db="EMBL/GenBank/DDBJ databases">
        <title>The complete genome of Leadbetterella byssophila DSM 17132.</title>
        <authorList>
            <consortium name="US DOE Joint Genome Institute (JGI-PGF)"/>
            <person name="Lucas S."/>
            <person name="Copeland A."/>
            <person name="Lapidus A."/>
            <person name="Glavina del Rio T."/>
            <person name="Dalin E."/>
            <person name="Tice H."/>
            <person name="Bruce D."/>
            <person name="Goodwin L."/>
            <person name="Pitluck S."/>
            <person name="Kyrpides N."/>
            <person name="Mavromatis K."/>
            <person name="Ivanova N."/>
            <person name="Teshima H."/>
            <person name="Brettin T."/>
            <person name="Detter J.C."/>
            <person name="Han C."/>
            <person name="Tapia R."/>
            <person name="Land M."/>
            <person name="Hauser L."/>
            <person name="Markowitz V."/>
            <person name="Cheng J.-F."/>
            <person name="Hugenholtz P."/>
            <person name="Woyke T."/>
            <person name="Wu D."/>
            <person name="Tindall B."/>
            <person name="Pomrenke H.G."/>
            <person name="Brambilla E."/>
            <person name="Klenk H.-P."/>
            <person name="Eisen J.A."/>
        </authorList>
    </citation>
    <scope>NUCLEOTIDE SEQUENCE [LARGE SCALE GENOMIC DNA]</scope>
    <source>
        <strain>DSM 17132</strain>
    </source>
</reference>
<dbReference type="Pfam" id="PF04773">
    <property type="entry name" value="FecR"/>
    <property type="match status" value="1"/>
</dbReference>
<dbReference type="EMBL" id="CP002305">
    <property type="protein sequence ID" value="ADQ18179.1"/>
    <property type="molecule type" value="Genomic_DNA"/>
</dbReference>
<dbReference type="PANTHER" id="PTHR30273:SF2">
    <property type="entry name" value="PROTEIN FECR"/>
    <property type="match status" value="1"/>
</dbReference>
<evidence type="ECO:0000256" key="1">
    <source>
        <dbReference type="SAM" id="Phobius"/>
    </source>
</evidence>
<dbReference type="RefSeq" id="WP_013409219.1">
    <property type="nucleotide sequence ID" value="NC_014655.1"/>
</dbReference>
<keyword evidence="1" id="KW-0812">Transmembrane</keyword>
<dbReference type="InterPro" id="IPR032508">
    <property type="entry name" value="FecR_C"/>
</dbReference>
<feature type="domain" description="Protein FecR C-terminal" evidence="3">
    <location>
        <begin position="272"/>
        <end position="338"/>
    </location>
</feature>
<dbReference type="OrthoDB" id="1452822at2"/>
<dbReference type="Pfam" id="PF16344">
    <property type="entry name" value="FecR_C"/>
    <property type="match status" value="1"/>
</dbReference>
<feature type="transmembrane region" description="Helical" evidence="1">
    <location>
        <begin position="45"/>
        <end position="63"/>
    </location>
</feature>
<dbReference type="HOGENOM" id="CLU_050192_1_0_10"/>
<feature type="domain" description="FecR protein" evidence="2">
    <location>
        <begin position="134"/>
        <end position="229"/>
    </location>
</feature>
<reference evidence="4 5" key="2">
    <citation type="journal article" date="2011" name="Stand. Genomic Sci.">
        <title>Complete genome sequence of Leadbetterella byssophila type strain (4M15).</title>
        <authorList>
            <person name="Abt B."/>
            <person name="Teshima H."/>
            <person name="Lucas S."/>
            <person name="Lapidus A."/>
            <person name="Del Rio T.G."/>
            <person name="Nolan M."/>
            <person name="Tice H."/>
            <person name="Cheng J.F."/>
            <person name="Pitluck S."/>
            <person name="Liolios K."/>
            <person name="Pagani I."/>
            <person name="Ivanova N."/>
            <person name="Mavromatis K."/>
            <person name="Pati A."/>
            <person name="Tapia R."/>
            <person name="Han C."/>
            <person name="Goodwin L."/>
            <person name="Chen A."/>
            <person name="Palaniappan K."/>
            <person name="Land M."/>
            <person name="Hauser L."/>
            <person name="Chang Y.J."/>
            <person name="Jeffries C.D."/>
            <person name="Rohde M."/>
            <person name="Goker M."/>
            <person name="Tindall B.J."/>
            <person name="Detter J.C."/>
            <person name="Woyke T."/>
            <person name="Bristow J."/>
            <person name="Eisen J.A."/>
            <person name="Markowitz V."/>
            <person name="Hugenholtz P."/>
            <person name="Klenk H.P."/>
            <person name="Kyrpides N.C."/>
        </authorList>
    </citation>
    <scope>NUCLEOTIDE SEQUENCE [LARGE SCALE GENOMIC DNA]</scope>
    <source>
        <strain evidence="5">DSM 17132 / JCM 16389 / KACC 11308 / NBRC 106382 / 4M15</strain>
    </source>
</reference>
<keyword evidence="5" id="KW-1185">Reference proteome</keyword>
<keyword evidence="1" id="KW-1133">Transmembrane helix</keyword>
<evidence type="ECO:0000259" key="3">
    <source>
        <dbReference type="Pfam" id="PF16344"/>
    </source>
</evidence>
<name>E4RYE3_LEAB4</name>
<dbReference type="PANTHER" id="PTHR30273">
    <property type="entry name" value="PERIPLASMIC SIGNAL SENSOR AND SIGMA FACTOR ACTIVATOR FECR-RELATED"/>
    <property type="match status" value="1"/>
</dbReference>
<evidence type="ECO:0000259" key="2">
    <source>
        <dbReference type="Pfam" id="PF04773"/>
    </source>
</evidence>
<dbReference type="KEGG" id="lby:Lbys_2517"/>
<proteinExistence type="predicted"/>
<protein>
    <submittedName>
        <fullName evidence="4">Anti-FecI sigma factor, FecR</fullName>
    </submittedName>
</protein>
<organism evidence="4 5">
    <name type="scientific">Leadbetterella byssophila (strain DSM 17132 / JCM 16389 / KACC 11308 / NBRC 106382 / 4M15)</name>
    <dbReference type="NCBI Taxonomy" id="649349"/>
    <lineage>
        <taxon>Bacteria</taxon>
        <taxon>Pseudomonadati</taxon>
        <taxon>Bacteroidota</taxon>
        <taxon>Cytophagia</taxon>
        <taxon>Cytophagales</taxon>
        <taxon>Leadbetterellaceae</taxon>
        <taxon>Leadbetterella</taxon>
    </lineage>
</organism>
<keyword evidence="1" id="KW-0472">Membrane</keyword>
<sequence length="340" mass="38466">MPGLNAEDLLKKLENGTLTEEERALLETWYLYEARKRTQPVRKKYWWYSSAAAILVIALITFWTKKEKVQKEIVQDILPGDYRAQLILGNSKQIDLENAPNGVLVEDEGALIMKVNGGELVYKRKSNSKAKHKLITPKAGQYQLTLADGTKVWLNAASSIEFSSDFEERVVQASGEVYFEVAHLERNGKRVPFRVITDTQVVEVLGTRFNINSYSDEEAIETTLLEGSIQISSSGEKTILKPGHQAKVQKGKPLRISKIDAHQVVAWKDGIIRFEGIGINELMRQLSRWYDIEVVYEGTVKEYEFVGEISRDTKLSSVLKILEAGGVRFQVEGKKITVME</sequence>
<dbReference type="Proteomes" id="UP000007435">
    <property type="component" value="Chromosome"/>
</dbReference>
<dbReference type="InterPro" id="IPR006860">
    <property type="entry name" value="FecR"/>
</dbReference>
<dbReference type="Gene3D" id="2.60.120.1440">
    <property type="match status" value="1"/>
</dbReference>
<dbReference type="InterPro" id="IPR012373">
    <property type="entry name" value="Ferrdict_sens_TM"/>
</dbReference>
<accession>E4RYE3</accession>
<dbReference type="STRING" id="649349.Lbys_2517"/>
<dbReference type="GO" id="GO:0016989">
    <property type="term" value="F:sigma factor antagonist activity"/>
    <property type="evidence" value="ECO:0007669"/>
    <property type="project" value="TreeGrafter"/>
</dbReference>
<dbReference type="Gene3D" id="3.55.50.30">
    <property type="match status" value="1"/>
</dbReference>
<dbReference type="eggNOG" id="COG3712">
    <property type="taxonomic scope" value="Bacteria"/>
</dbReference>
<evidence type="ECO:0000313" key="4">
    <source>
        <dbReference type="EMBL" id="ADQ18179.1"/>
    </source>
</evidence>
<evidence type="ECO:0000313" key="5">
    <source>
        <dbReference type="Proteomes" id="UP000007435"/>
    </source>
</evidence>
<dbReference type="AlphaFoldDB" id="E4RYE3"/>